<dbReference type="PROSITE" id="PS50893">
    <property type="entry name" value="ABC_TRANSPORTER_2"/>
    <property type="match status" value="1"/>
</dbReference>
<feature type="domain" description="ABC transporter" evidence="10">
    <location>
        <begin position="1"/>
        <end position="204"/>
    </location>
</feature>
<keyword evidence="7" id="KW-1278">Translocase</keyword>
<evidence type="ECO:0000256" key="5">
    <source>
        <dbReference type="ARBA" id="ARBA00022840"/>
    </source>
</evidence>
<dbReference type="InterPro" id="IPR003593">
    <property type="entry name" value="AAA+_ATPase"/>
</dbReference>
<proteinExistence type="predicted"/>
<evidence type="ECO:0000313" key="12">
    <source>
        <dbReference type="EMBL" id="RUR33853.1"/>
    </source>
</evidence>
<dbReference type="EMBL" id="RZHG01000006">
    <property type="protein sequence ID" value="RUR33853.1"/>
    <property type="molecule type" value="Genomic_DNA"/>
</dbReference>
<evidence type="ECO:0000256" key="9">
    <source>
        <dbReference type="ARBA" id="ARBA00023136"/>
    </source>
</evidence>
<sequence>QRVLDNINLVLERGRIVTLIGPNGSGKSTLVKTLVGAIKPAAGRIICAPDIRIGYVPQRLHLDPTLPITVRRFVNLPKRHASRDIAEALEQAGAGHLLNAAMNHLSGGQLQRVLLARALLTRPSLLLLDEATQGLDHRGVADFYQRIEQIRQRSQCAVLMVSHDLYVVMRTADHVICLNGHICCEGQPEKVASSPQYHALFGDQTASTLAFYRHQHADHHDKETRHAG</sequence>
<keyword evidence="4" id="KW-0862">Zinc</keyword>
<dbReference type="InterPro" id="IPR017871">
    <property type="entry name" value="ABC_transporter-like_CS"/>
</dbReference>
<evidence type="ECO:0000256" key="2">
    <source>
        <dbReference type="ARBA" id="ARBA00022475"/>
    </source>
</evidence>
<dbReference type="GO" id="GO:0006829">
    <property type="term" value="P:zinc ion transport"/>
    <property type="evidence" value="ECO:0007669"/>
    <property type="project" value="UniProtKB-KW"/>
</dbReference>
<dbReference type="OrthoDB" id="9780942at2"/>
<feature type="non-terminal residue" evidence="11">
    <location>
        <position position="1"/>
    </location>
</feature>
<keyword evidence="9" id="KW-0472">Membrane</keyword>
<evidence type="ECO:0000256" key="7">
    <source>
        <dbReference type="ARBA" id="ARBA00022967"/>
    </source>
</evidence>
<keyword evidence="8" id="KW-0406">Ion transport</keyword>
<name>A0A433KIP0_9GAMM</name>
<dbReference type="Proteomes" id="UP000287336">
    <property type="component" value="Unassembled WGS sequence"/>
</dbReference>
<accession>A0A433KIP0</accession>
<reference evidence="11 13" key="1">
    <citation type="submission" date="2018-12" db="EMBL/GenBank/DDBJ databases">
        <title>three novel Halomonas strain isolated from plants.</title>
        <authorList>
            <person name="Sun C."/>
        </authorList>
    </citation>
    <scope>NUCLEOTIDE SEQUENCE [LARGE SCALE GENOMIC DNA]</scope>
    <source>
        <strain evidence="11 13">DSM 19434</strain>
    </source>
</reference>
<keyword evidence="13" id="KW-1185">Reference proteome</keyword>
<dbReference type="GO" id="GO:0005524">
    <property type="term" value="F:ATP binding"/>
    <property type="evidence" value="ECO:0007669"/>
    <property type="project" value="UniProtKB-KW"/>
</dbReference>
<keyword evidence="6" id="KW-0864">Zinc transport</keyword>
<keyword evidence="5 11" id="KW-0067">ATP-binding</keyword>
<dbReference type="SMART" id="SM00382">
    <property type="entry name" value="AAA"/>
    <property type="match status" value="1"/>
</dbReference>
<dbReference type="PANTHER" id="PTHR42734">
    <property type="entry name" value="METAL TRANSPORT SYSTEM ATP-BINDING PROTEIN TM_0124-RELATED"/>
    <property type="match status" value="1"/>
</dbReference>
<dbReference type="AlphaFoldDB" id="A0A433KIP0"/>
<comment type="caution">
    <text evidence="11">The sequence shown here is derived from an EMBL/GenBank/DDBJ whole genome shotgun (WGS) entry which is preliminary data.</text>
</comment>
<keyword evidence="1" id="KW-0813">Transport</keyword>
<dbReference type="SUPFAM" id="SSF52540">
    <property type="entry name" value="P-loop containing nucleoside triphosphate hydrolases"/>
    <property type="match status" value="1"/>
</dbReference>
<evidence type="ECO:0000256" key="1">
    <source>
        <dbReference type="ARBA" id="ARBA00022448"/>
    </source>
</evidence>
<evidence type="ECO:0000256" key="4">
    <source>
        <dbReference type="ARBA" id="ARBA00022833"/>
    </source>
</evidence>
<dbReference type="Pfam" id="PF00005">
    <property type="entry name" value="ABC_tran"/>
    <property type="match status" value="1"/>
</dbReference>
<evidence type="ECO:0000313" key="11">
    <source>
        <dbReference type="EMBL" id="RUR29467.1"/>
    </source>
</evidence>
<evidence type="ECO:0000259" key="10">
    <source>
        <dbReference type="PROSITE" id="PS50893"/>
    </source>
</evidence>
<dbReference type="GO" id="GO:0010043">
    <property type="term" value="P:response to zinc ion"/>
    <property type="evidence" value="ECO:0007669"/>
    <property type="project" value="TreeGrafter"/>
</dbReference>
<evidence type="ECO:0000256" key="3">
    <source>
        <dbReference type="ARBA" id="ARBA00022741"/>
    </source>
</evidence>
<evidence type="ECO:0000256" key="8">
    <source>
        <dbReference type="ARBA" id="ARBA00023065"/>
    </source>
</evidence>
<gene>
    <name evidence="12" type="ORF">ELY33_02480</name>
    <name evidence="11" type="ORF">ELY33_12670</name>
</gene>
<evidence type="ECO:0000313" key="13">
    <source>
        <dbReference type="Proteomes" id="UP000287336"/>
    </source>
</evidence>
<dbReference type="EMBL" id="RZHG01000022">
    <property type="protein sequence ID" value="RUR29467.1"/>
    <property type="molecule type" value="Genomic_DNA"/>
</dbReference>
<keyword evidence="3" id="KW-0547">Nucleotide-binding</keyword>
<dbReference type="InterPro" id="IPR003439">
    <property type="entry name" value="ABC_transporter-like_ATP-bd"/>
</dbReference>
<dbReference type="PROSITE" id="PS00211">
    <property type="entry name" value="ABC_TRANSPORTER_1"/>
    <property type="match status" value="1"/>
</dbReference>
<keyword evidence="2" id="KW-1003">Cell membrane</keyword>
<evidence type="ECO:0000256" key="6">
    <source>
        <dbReference type="ARBA" id="ARBA00022906"/>
    </source>
</evidence>
<protein>
    <submittedName>
        <fullName evidence="11">ATP-binding cassette domain-containing protein</fullName>
    </submittedName>
</protein>
<dbReference type="InterPro" id="IPR027417">
    <property type="entry name" value="P-loop_NTPase"/>
</dbReference>
<dbReference type="PANTHER" id="PTHR42734:SF9">
    <property type="entry name" value="ZINC IMPORT ATP-BINDING PROTEIN ZNUC"/>
    <property type="match status" value="1"/>
</dbReference>
<dbReference type="InterPro" id="IPR050153">
    <property type="entry name" value="Metal_Ion_Import_ABC"/>
</dbReference>
<dbReference type="GO" id="GO:0016887">
    <property type="term" value="F:ATP hydrolysis activity"/>
    <property type="evidence" value="ECO:0007669"/>
    <property type="project" value="InterPro"/>
</dbReference>
<organism evidence="11 13">
    <name type="scientific">Vreelandella andesensis</name>
    <dbReference type="NCBI Taxonomy" id="447567"/>
    <lineage>
        <taxon>Bacteria</taxon>
        <taxon>Pseudomonadati</taxon>
        <taxon>Pseudomonadota</taxon>
        <taxon>Gammaproteobacteria</taxon>
        <taxon>Oceanospirillales</taxon>
        <taxon>Halomonadaceae</taxon>
        <taxon>Vreelandella</taxon>
    </lineage>
</organism>
<dbReference type="Gene3D" id="3.40.50.300">
    <property type="entry name" value="P-loop containing nucleotide triphosphate hydrolases"/>
    <property type="match status" value="1"/>
</dbReference>
<dbReference type="RefSeq" id="WP_126943443.1">
    <property type="nucleotide sequence ID" value="NZ_RZHG01000006.1"/>
</dbReference>